<dbReference type="PRINTS" id="PR00834">
    <property type="entry name" value="PROTEASES2C"/>
</dbReference>
<keyword evidence="7" id="KW-1185">Reference proteome</keyword>
<comment type="caution">
    <text evidence="6">The sequence shown here is derived from an EMBL/GenBank/DDBJ whole genome shotgun (WGS) entry which is preliminary data.</text>
</comment>
<dbReference type="InterPro" id="IPR001940">
    <property type="entry name" value="Peptidase_S1C"/>
</dbReference>
<dbReference type="Pfam" id="PF13180">
    <property type="entry name" value="PDZ_2"/>
    <property type="match status" value="1"/>
</dbReference>
<dbReference type="GO" id="GO:0006508">
    <property type="term" value="P:proteolysis"/>
    <property type="evidence" value="ECO:0007669"/>
    <property type="project" value="UniProtKB-KW"/>
</dbReference>
<dbReference type="PROSITE" id="PS50106">
    <property type="entry name" value="PDZ"/>
    <property type="match status" value="1"/>
</dbReference>
<protein>
    <submittedName>
        <fullName evidence="6">Trypsin-like peptidase domain-containing protein</fullName>
    </submittedName>
</protein>
<feature type="compositionally biased region" description="Polar residues" evidence="4">
    <location>
        <begin position="33"/>
        <end position="43"/>
    </location>
</feature>
<keyword evidence="2" id="KW-0645">Protease</keyword>
<name>A0A9Q4L2C9_9EURY</name>
<reference evidence="6" key="1">
    <citation type="submission" date="2022-06" db="EMBL/GenBank/DDBJ databases">
        <title>Natrinema sp. a new haloarchaeum isolate from saline soil.</title>
        <authorList>
            <person name="Strakova D."/>
            <person name="Galisteo C."/>
            <person name="Sanchez-Porro C."/>
            <person name="Ventosa A."/>
        </authorList>
    </citation>
    <scope>NUCLEOTIDE SEQUENCE</scope>
    <source>
        <strain evidence="6">S1CR25-10</strain>
    </source>
</reference>
<feature type="domain" description="PDZ" evidence="5">
    <location>
        <begin position="264"/>
        <end position="348"/>
    </location>
</feature>
<dbReference type="InterPro" id="IPR001478">
    <property type="entry name" value="PDZ"/>
</dbReference>
<dbReference type="Gene3D" id="2.30.42.10">
    <property type="match status" value="1"/>
</dbReference>
<dbReference type="Gene3D" id="2.40.10.10">
    <property type="entry name" value="Trypsin-like serine proteases"/>
    <property type="match status" value="2"/>
</dbReference>
<evidence type="ECO:0000256" key="1">
    <source>
        <dbReference type="ARBA" id="ARBA00010541"/>
    </source>
</evidence>
<sequence length="382" mass="38903">MADPDRCTRRHVLRAAGAATALGIGGTGVGTAQNETDGSSDAGQNGEADGDALDSPYTETYRNTIDSVVLVTVAPTGIGRGGGGLGSGFVIDEQHIVTNNHVVQGASEGGIEIQFNNQEWRTASVVGADAYSDLAVLRVEDMPDIAAGLSLVDSEPAIGQEVLAIGNPLGLNASVSQGIVSGVDRVLPSPAGTSIPATIQTDAPINPGNSGGPLVNLEGEVIGVVFAGADQTIGFAISARLANRVVSALLEDGSYEHPYMGVGVIPVGPDIADAIGLEEAIGVLVGEVVPNAPADGVLQPAQRGQPSSGDVIVAVDGQAVTTQAQLQSYLALQTSPGDTIELEVVRDGERQTVELTLASRQEFERPQPPIGGEPGPRPPIRP</sequence>
<feature type="region of interest" description="Disordered" evidence="4">
    <location>
        <begin position="24"/>
        <end position="57"/>
    </location>
</feature>
<dbReference type="SMART" id="SM00228">
    <property type="entry name" value="PDZ"/>
    <property type="match status" value="1"/>
</dbReference>
<dbReference type="GO" id="GO:0004252">
    <property type="term" value="F:serine-type endopeptidase activity"/>
    <property type="evidence" value="ECO:0007669"/>
    <property type="project" value="InterPro"/>
</dbReference>
<dbReference type="Pfam" id="PF13365">
    <property type="entry name" value="Trypsin_2"/>
    <property type="match status" value="1"/>
</dbReference>
<dbReference type="InterPro" id="IPR043504">
    <property type="entry name" value="Peptidase_S1_PA_chymotrypsin"/>
</dbReference>
<dbReference type="PROSITE" id="PS51318">
    <property type="entry name" value="TAT"/>
    <property type="match status" value="1"/>
</dbReference>
<evidence type="ECO:0000256" key="4">
    <source>
        <dbReference type="SAM" id="MobiDB-lite"/>
    </source>
</evidence>
<dbReference type="InterPro" id="IPR051201">
    <property type="entry name" value="Chloro_Bact_Ser_Proteases"/>
</dbReference>
<dbReference type="InterPro" id="IPR009003">
    <property type="entry name" value="Peptidase_S1_PA"/>
</dbReference>
<feature type="compositionally biased region" description="Pro residues" evidence="4">
    <location>
        <begin position="366"/>
        <end position="382"/>
    </location>
</feature>
<gene>
    <name evidence="6" type="ORF">NDI89_15025</name>
</gene>
<comment type="similarity">
    <text evidence="1">Belongs to the peptidase S1C family.</text>
</comment>
<proteinExistence type="inferred from homology"/>
<dbReference type="Proteomes" id="UP001154061">
    <property type="component" value="Unassembled WGS sequence"/>
</dbReference>
<dbReference type="InterPro" id="IPR006311">
    <property type="entry name" value="TAT_signal"/>
</dbReference>
<accession>A0A9Q4L2C9</accession>
<evidence type="ECO:0000256" key="2">
    <source>
        <dbReference type="ARBA" id="ARBA00022670"/>
    </source>
</evidence>
<evidence type="ECO:0000313" key="6">
    <source>
        <dbReference type="EMBL" id="MDF9746901.1"/>
    </source>
</evidence>
<feature type="region of interest" description="Disordered" evidence="4">
    <location>
        <begin position="356"/>
        <end position="382"/>
    </location>
</feature>
<dbReference type="PANTHER" id="PTHR43343:SF3">
    <property type="entry name" value="PROTEASE DO-LIKE 8, CHLOROPLASTIC"/>
    <property type="match status" value="1"/>
</dbReference>
<keyword evidence="3" id="KW-0378">Hydrolase</keyword>
<evidence type="ECO:0000259" key="5">
    <source>
        <dbReference type="PROSITE" id="PS50106"/>
    </source>
</evidence>
<dbReference type="RefSeq" id="WP_277522551.1">
    <property type="nucleotide sequence ID" value="NZ_JAMQOT010000005.1"/>
</dbReference>
<evidence type="ECO:0000313" key="7">
    <source>
        <dbReference type="Proteomes" id="UP001154061"/>
    </source>
</evidence>
<dbReference type="EMBL" id="JAMQOT010000005">
    <property type="protein sequence ID" value="MDF9746901.1"/>
    <property type="molecule type" value="Genomic_DNA"/>
</dbReference>
<dbReference type="AlphaFoldDB" id="A0A9Q4L2C9"/>
<dbReference type="SUPFAM" id="SSF50494">
    <property type="entry name" value="Trypsin-like serine proteases"/>
    <property type="match status" value="1"/>
</dbReference>
<organism evidence="6 7">
    <name type="scientific">Natrinema salsiterrestre</name>
    <dbReference type="NCBI Taxonomy" id="2950540"/>
    <lineage>
        <taxon>Archaea</taxon>
        <taxon>Methanobacteriati</taxon>
        <taxon>Methanobacteriota</taxon>
        <taxon>Stenosarchaea group</taxon>
        <taxon>Halobacteria</taxon>
        <taxon>Halobacteriales</taxon>
        <taxon>Natrialbaceae</taxon>
        <taxon>Natrinema</taxon>
    </lineage>
</organism>
<dbReference type="SUPFAM" id="SSF50156">
    <property type="entry name" value="PDZ domain-like"/>
    <property type="match status" value="1"/>
</dbReference>
<evidence type="ECO:0000256" key="3">
    <source>
        <dbReference type="ARBA" id="ARBA00022801"/>
    </source>
</evidence>
<dbReference type="PANTHER" id="PTHR43343">
    <property type="entry name" value="PEPTIDASE S12"/>
    <property type="match status" value="1"/>
</dbReference>
<dbReference type="InterPro" id="IPR036034">
    <property type="entry name" value="PDZ_sf"/>
</dbReference>